<accession>A0AA40AYU4</accession>
<feature type="transmembrane region" description="Helical" evidence="1">
    <location>
        <begin position="21"/>
        <end position="46"/>
    </location>
</feature>
<evidence type="ECO:0000256" key="1">
    <source>
        <dbReference type="SAM" id="Phobius"/>
    </source>
</evidence>
<organism evidence="2 3">
    <name type="scientific">Lasiosphaeris hirsuta</name>
    <dbReference type="NCBI Taxonomy" id="260670"/>
    <lineage>
        <taxon>Eukaryota</taxon>
        <taxon>Fungi</taxon>
        <taxon>Dikarya</taxon>
        <taxon>Ascomycota</taxon>
        <taxon>Pezizomycotina</taxon>
        <taxon>Sordariomycetes</taxon>
        <taxon>Sordariomycetidae</taxon>
        <taxon>Sordariales</taxon>
        <taxon>Lasiosphaeriaceae</taxon>
        <taxon>Lasiosphaeris</taxon>
    </lineage>
</organism>
<feature type="transmembrane region" description="Helical" evidence="1">
    <location>
        <begin position="100"/>
        <end position="123"/>
    </location>
</feature>
<proteinExistence type="predicted"/>
<protein>
    <submittedName>
        <fullName evidence="2">Uncharacterized protein</fullName>
    </submittedName>
</protein>
<name>A0AA40AYU4_9PEZI</name>
<feature type="transmembrane region" description="Helical" evidence="1">
    <location>
        <begin position="66"/>
        <end position="88"/>
    </location>
</feature>
<dbReference type="Proteomes" id="UP001172102">
    <property type="component" value="Unassembled WGS sequence"/>
</dbReference>
<keyword evidence="1" id="KW-1133">Transmembrane helix</keyword>
<dbReference type="EMBL" id="JAUKUA010000002">
    <property type="protein sequence ID" value="KAK0724524.1"/>
    <property type="molecule type" value="Genomic_DNA"/>
</dbReference>
<feature type="transmembrane region" description="Helical" evidence="1">
    <location>
        <begin position="129"/>
        <end position="150"/>
    </location>
</feature>
<evidence type="ECO:0000313" key="2">
    <source>
        <dbReference type="EMBL" id="KAK0724524.1"/>
    </source>
</evidence>
<dbReference type="AlphaFoldDB" id="A0AA40AYU4"/>
<keyword evidence="1" id="KW-0472">Membrane</keyword>
<reference evidence="2" key="1">
    <citation type="submission" date="2023-06" db="EMBL/GenBank/DDBJ databases">
        <title>Genome-scale phylogeny and comparative genomics of the fungal order Sordariales.</title>
        <authorList>
            <consortium name="Lawrence Berkeley National Laboratory"/>
            <person name="Hensen N."/>
            <person name="Bonometti L."/>
            <person name="Westerberg I."/>
            <person name="Brannstrom I.O."/>
            <person name="Guillou S."/>
            <person name="Cros-Aarteil S."/>
            <person name="Calhoun S."/>
            <person name="Haridas S."/>
            <person name="Kuo A."/>
            <person name="Mondo S."/>
            <person name="Pangilinan J."/>
            <person name="Riley R."/>
            <person name="Labutti K."/>
            <person name="Andreopoulos B."/>
            <person name="Lipzen A."/>
            <person name="Chen C."/>
            <person name="Yanf M."/>
            <person name="Daum C."/>
            <person name="Ng V."/>
            <person name="Clum A."/>
            <person name="Steindorff A."/>
            <person name="Ohm R."/>
            <person name="Martin F."/>
            <person name="Silar P."/>
            <person name="Natvig D."/>
            <person name="Lalanne C."/>
            <person name="Gautier V."/>
            <person name="Ament-Velasquez S.L."/>
            <person name="Kruys A."/>
            <person name="Hutchinson M.I."/>
            <person name="Powell A.J."/>
            <person name="Barry K."/>
            <person name="Miller A.N."/>
            <person name="Grigoriev I.V."/>
            <person name="Debuchy R."/>
            <person name="Gladieux P."/>
            <person name="Thoren M.H."/>
            <person name="Johannesson H."/>
        </authorList>
    </citation>
    <scope>NUCLEOTIDE SEQUENCE</scope>
    <source>
        <strain evidence="2">SMH4607-1</strain>
    </source>
</reference>
<keyword evidence="1" id="KW-0812">Transmembrane</keyword>
<keyword evidence="3" id="KW-1185">Reference proteome</keyword>
<evidence type="ECO:0000313" key="3">
    <source>
        <dbReference type="Proteomes" id="UP001172102"/>
    </source>
</evidence>
<sequence>MTAPFVRRESSPFLKRVLIPFWILRMLVLLVGLGLYGLILAALVAFTDDILSLETEYSTSLQLSLLKALSGIIMGILLLCLILEFVCVIKRGRKTLSPGFFLGTNIVQSTFIVVMFILSMIGARTPGSIGISVAILLLFLGFLIYAAVIYHKYRKGALTKDFSLEGGNVSHQNVYTKPAQ</sequence>
<gene>
    <name evidence="2" type="ORF">B0H67DRAFT_550272</name>
</gene>
<comment type="caution">
    <text evidence="2">The sequence shown here is derived from an EMBL/GenBank/DDBJ whole genome shotgun (WGS) entry which is preliminary data.</text>
</comment>